<feature type="non-terminal residue" evidence="3">
    <location>
        <position position="272"/>
    </location>
</feature>
<feature type="region of interest" description="Disordered" evidence="1">
    <location>
        <begin position="56"/>
        <end position="77"/>
    </location>
</feature>
<organism evidence="3 4">
    <name type="scientific">Meganyctiphanes norvegica</name>
    <name type="common">Northern krill</name>
    <name type="synonym">Thysanopoda norvegica</name>
    <dbReference type="NCBI Taxonomy" id="48144"/>
    <lineage>
        <taxon>Eukaryota</taxon>
        <taxon>Metazoa</taxon>
        <taxon>Ecdysozoa</taxon>
        <taxon>Arthropoda</taxon>
        <taxon>Crustacea</taxon>
        <taxon>Multicrustacea</taxon>
        <taxon>Malacostraca</taxon>
        <taxon>Eumalacostraca</taxon>
        <taxon>Eucarida</taxon>
        <taxon>Euphausiacea</taxon>
        <taxon>Euphausiidae</taxon>
        <taxon>Meganyctiphanes</taxon>
    </lineage>
</organism>
<sequence length="272" mass="31484">MRVIFTLLVMVHLSFATHDAREGLETGEDIGAWDDLVSNEGLVTRRDLDAREHLGTRQNLDAGNKGTRQNLDVSEHLDTSQNLDAGEYIGTRQDLDAREYLGTRQNLDAREYLGTNKGLVTRVRRSADRNFICSPRDVKKVLTLVCGLHKRSDDDGQRSKITEWLLHKRYSMVLPDELDWSPTNNRQLDSQSSSNEMRHAQKFQGKVEPKENIEGLENFSNDLEAFSNLGWREKRNIKRKRDPIFSERMKEKTIDLDDLRRIYENKSNIENP</sequence>
<feature type="signal peptide" evidence="2">
    <location>
        <begin position="1"/>
        <end position="16"/>
    </location>
</feature>
<dbReference type="EMBL" id="CAXKWB010001427">
    <property type="protein sequence ID" value="CAL4064337.1"/>
    <property type="molecule type" value="Genomic_DNA"/>
</dbReference>
<feature type="compositionally biased region" description="Polar residues" evidence="1">
    <location>
        <begin position="56"/>
        <end position="72"/>
    </location>
</feature>
<accession>A0AAV2PV22</accession>
<evidence type="ECO:0000256" key="1">
    <source>
        <dbReference type="SAM" id="MobiDB-lite"/>
    </source>
</evidence>
<protein>
    <submittedName>
        <fullName evidence="3">Uncharacterized protein</fullName>
    </submittedName>
</protein>
<dbReference type="AlphaFoldDB" id="A0AAV2PV22"/>
<evidence type="ECO:0000256" key="2">
    <source>
        <dbReference type="SAM" id="SignalP"/>
    </source>
</evidence>
<dbReference type="Proteomes" id="UP001497623">
    <property type="component" value="Unassembled WGS sequence"/>
</dbReference>
<reference evidence="3 4" key="1">
    <citation type="submission" date="2024-05" db="EMBL/GenBank/DDBJ databases">
        <authorList>
            <person name="Wallberg A."/>
        </authorList>
    </citation>
    <scope>NUCLEOTIDE SEQUENCE [LARGE SCALE GENOMIC DNA]</scope>
</reference>
<keyword evidence="2" id="KW-0732">Signal</keyword>
<evidence type="ECO:0000313" key="4">
    <source>
        <dbReference type="Proteomes" id="UP001497623"/>
    </source>
</evidence>
<gene>
    <name evidence="3" type="ORF">MNOR_LOCUS3986</name>
</gene>
<keyword evidence="4" id="KW-1185">Reference proteome</keyword>
<evidence type="ECO:0000313" key="3">
    <source>
        <dbReference type="EMBL" id="CAL4064337.1"/>
    </source>
</evidence>
<proteinExistence type="predicted"/>
<feature type="chain" id="PRO_5043842082" evidence="2">
    <location>
        <begin position="17"/>
        <end position="272"/>
    </location>
</feature>
<comment type="caution">
    <text evidence="3">The sequence shown here is derived from an EMBL/GenBank/DDBJ whole genome shotgun (WGS) entry which is preliminary data.</text>
</comment>
<name>A0AAV2PV22_MEGNR</name>